<dbReference type="InterPro" id="IPR040847">
    <property type="entry name" value="SH3_15"/>
</dbReference>
<comment type="similarity">
    <text evidence="2">Belongs to the protein kinase superfamily. NEK Ser/Thr protein kinase family. NIMA subfamily.</text>
</comment>
<evidence type="ECO:0000256" key="2">
    <source>
        <dbReference type="ARBA" id="ARBA00010886"/>
    </source>
</evidence>
<sequence length="732" mass="80468">MTLKLGAYTVNLRDTLGSGSFGVVYSGRQTKTGKKVAIKRIKIEKDEDGSTAMQEIKLFDRLPKHTNLISLLDFHYNDRAFWMVMEFCEEGDLNDYITKRNPGLDDKLRLMFECACALAHMHSSSPPVVHRDIKPANVLMFKQSTYTLYVSINTSHNSRSIVAMSDNSQPTAISSKTTSLVDLHHHHRHSHHNYHIHHPDLRRHLTTNISTVKTLTTIIISTYTTTSNTSTTTKTTIDTTTTITTTATATTTTTTNNNNTAKTNSIHKTVQFSFVFNVTIGGGKIIAKLSDFGLSKMAESSAATCMFSTMAGTPAFLAPEIFEQHKYTASVDVFSLGLLFLAMIQHKPGMPHLIPKLESGTGMMPIGMEMMSSCSMAGMQQPKLVLIKDSDSTTLQHVKAVIIKMAAQDPKARLAAVQVMHVMAEITGLDPAKQVAAGKASGAAASNANPEGEKWEESTPNRLLGEALKEKLQVQRKSGETLKEESGDEPELKFGVGETVRVVNDKARAVRLQEDYGGWSSNMAAYLGRTGVVKEKLLNVVKVKFSDGKVWSYNPALLESCEGTDLDDEDTSHAFKRYDVVVIEAKESIAKKLQEGHGGWNPSMATSLGLKGIVNKVDDDGDVLVECINNRKWFFNAKLLTLVDTSDMEIQDGDFVLVIDSYKKVKALQDSAHGGWNDQMRDTLGSAGIVSSVIQSGRAVVQISGRKWIFNVKAIRLIARSEEMLEAVLGRK</sequence>
<dbReference type="InterPro" id="IPR000719">
    <property type="entry name" value="Prot_kinase_dom"/>
</dbReference>
<dbReference type="PROSITE" id="PS50011">
    <property type="entry name" value="PROTEIN_KINASE_DOM"/>
    <property type="match status" value="1"/>
</dbReference>
<proteinExistence type="inferred from homology"/>
<evidence type="ECO:0000256" key="13">
    <source>
        <dbReference type="PROSITE-ProRule" id="PRU10141"/>
    </source>
</evidence>
<dbReference type="InterPro" id="IPR017441">
    <property type="entry name" value="Protein_kinase_ATP_BS"/>
</dbReference>
<comment type="caution">
    <text evidence="16">The sequence shown here is derived from an EMBL/GenBank/DDBJ whole genome shotgun (WGS) entry which is preliminary data.</text>
</comment>
<comment type="pathway">
    <text evidence="1">Protein modification; protein ubiquitination.</text>
</comment>
<evidence type="ECO:0000256" key="8">
    <source>
        <dbReference type="ARBA" id="ARBA00022771"/>
    </source>
</evidence>
<keyword evidence="7 13" id="KW-0547">Nucleotide-binding</keyword>
<dbReference type="PANTHER" id="PTHR43671">
    <property type="entry name" value="SERINE/THREONINE-PROTEIN KINASE NEK"/>
    <property type="match status" value="1"/>
</dbReference>
<keyword evidence="17" id="KW-1185">Reference proteome</keyword>
<dbReference type="InterPro" id="IPR011009">
    <property type="entry name" value="Kinase-like_dom_sf"/>
</dbReference>
<dbReference type="EC" id="2.7.11.1" evidence="3"/>
<evidence type="ECO:0000256" key="11">
    <source>
        <dbReference type="ARBA" id="ARBA00022833"/>
    </source>
</evidence>
<feature type="binding site" evidence="13">
    <location>
        <position position="39"/>
    </location>
    <ligand>
        <name>ATP</name>
        <dbReference type="ChEBI" id="CHEBI:30616"/>
    </ligand>
</feature>
<gene>
    <name evidence="16" type="ORF">NP493_598g01003</name>
</gene>
<feature type="region of interest" description="Disordered" evidence="14">
    <location>
        <begin position="440"/>
        <end position="462"/>
    </location>
</feature>
<keyword evidence="5" id="KW-0479">Metal-binding</keyword>
<evidence type="ECO:0000256" key="5">
    <source>
        <dbReference type="ARBA" id="ARBA00022723"/>
    </source>
</evidence>
<evidence type="ECO:0000256" key="14">
    <source>
        <dbReference type="SAM" id="MobiDB-lite"/>
    </source>
</evidence>
<dbReference type="SUPFAM" id="SSF56112">
    <property type="entry name" value="Protein kinase-like (PK-like)"/>
    <property type="match status" value="1"/>
</dbReference>
<dbReference type="InterPro" id="IPR008271">
    <property type="entry name" value="Ser/Thr_kinase_AS"/>
</dbReference>
<evidence type="ECO:0000256" key="7">
    <source>
        <dbReference type="ARBA" id="ARBA00022741"/>
    </source>
</evidence>
<keyword evidence="6" id="KW-0677">Repeat</keyword>
<keyword evidence="9" id="KW-0418">Kinase</keyword>
<evidence type="ECO:0000256" key="3">
    <source>
        <dbReference type="ARBA" id="ARBA00012513"/>
    </source>
</evidence>
<feature type="compositionally biased region" description="Low complexity" evidence="14">
    <location>
        <begin position="440"/>
        <end position="449"/>
    </location>
</feature>
<dbReference type="PROSITE" id="PS00108">
    <property type="entry name" value="PROTEIN_KINASE_ST"/>
    <property type="match status" value="1"/>
</dbReference>
<dbReference type="GO" id="GO:0005524">
    <property type="term" value="F:ATP binding"/>
    <property type="evidence" value="ECO:0007669"/>
    <property type="project" value="UniProtKB-UniRule"/>
</dbReference>
<keyword evidence="11" id="KW-0862">Zinc</keyword>
<name>A0AAD9KTK7_RIDPI</name>
<evidence type="ECO:0000256" key="12">
    <source>
        <dbReference type="ARBA" id="ARBA00022840"/>
    </source>
</evidence>
<dbReference type="PANTHER" id="PTHR43671:SF13">
    <property type="entry name" value="SERINE_THREONINE-PROTEIN KINASE NEK2"/>
    <property type="match status" value="1"/>
</dbReference>
<dbReference type="GO" id="GO:0008270">
    <property type="term" value="F:zinc ion binding"/>
    <property type="evidence" value="ECO:0007669"/>
    <property type="project" value="UniProtKB-KW"/>
</dbReference>
<feature type="domain" description="Protein kinase" evidence="15">
    <location>
        <begin position="10"/>
        <end position="424"/>
    </location>
</feature>
<dbReference type="Pfam" id="PF00069">
    <property type="entry name" value="Pkinase"/>
    <property type="match status" value="2"/>
</dbReference>
<keyword evidence="10" id="KW-0833">Ubl conjugation pathway</keyword>
<protein>
    <recommendedName>
        <fullName evidence="3">non-specific serine/threonine protein kinase</fullName>
        <ecNumber evidence="3">2.7.11.1</ecNumber>
    </recommendedName>
</protein>
<dbReference type="Proteomes" id="UP001209878">
    <property type="component" value="Unassembled WGS sequence"/>
</dbReference>
<keyword evidence="8" id="KW-0863">Zinc-finger</keyword>
<keyword evidence="4" id="KW-0808">Transferase</keyword>
<dbReference type="Gene3D" id="1.10.510.10">
    <property type="entry name" value="Transferase(Phosphotransferase) domain 1"/>
    <property type="match status" value="2"/>
</dbReference>
<dbReference type="SMART" id="SM00220">
    <property type="entry name" value="S_TKc"/>
    <property type="match status" value="1"/>
</dbReference>
<dbReference type="Pfam" id="PF18346">
    <property type="entry name" value="SH3_15"/>
    <property type="match status" value="3"/>
</dbReference>
<evidence type="ECO:0000256" key="9">
    <source>
        <dbReference type="ARBA" id="ARBA00022777"/>
    </source>
</evidence>
<evidence type="ECO:0000313" key="17">
    <source>
        <dbReference type="Proteomes" id="UP001209878"/>
    </source>
</evidence>
<dbReference type="GO" id="GO:0004674">
    <property type="term" value="F:protein serine/threonine kinase activity"/>
    <property type="evidence" value="ECO:0007669"/>
    <property type="project" value="UniProtKB-EC"/>
</dbReference>
<evidence type="ECO:0000256" key="4">
    <source>
        <dbReference type="ARBA" id="ARBA00022679"/>
    </source>
</evidence>
<dbReference type="EMBL" id="JAODUO010000598">
    <property type="protein sequence ID" value="KAK2177424.1"/>
    <property type="molecule type" value="Genomic_DNA"/>
</dbReference>
<evidence type="ECO:0000256" key="10">
    <source>
        <dbReference type="ARBA" id="ARBA00022786"/>
    </source>
</evidence>
<dbReference type="CDD" id="cd00180">
    <property type="entry name" value="PKc"/>
    <property type="match status" value="1"/>
</dbReference>
<dbReference type="AlphaFoldDB" id="A0AAD9KTK7"/>
<organism evidence="16 17">
    <name type="scientific">Ridgeia piscesae</name>
    <name type="common">Tubeworm</name>
    <dbReference type="NCBI Taxonomy" id="27915"/>
    <lineage>
        <taxon>Eukaryota</taxon>
        <taxon>Metazoa</taxon>
        <taxon>Spiralia</taxon>
        <taxon>Lophotrochozoa</taxon>
        <taxon>Annelida</taxon>
        <taxon>Polychaeta</taxon>
        <taxon>Sedentaria</taxon>
        <taxon>Canalipalpata</taxon>
        <taxon>Sabellida</taxon>
        <taxon>Siboglinidae</taxon>
        <taxon>Ridgeia</taxon>
    </lineage>
</organism>
<dbReference type="InterPro" id="IPR050660">
    <property type="entry name" value="NEK_Ser/Thr_kinase"/>
</dbReference>
<evidence type="ECO:0000259" key="15">
    <source>
        <dbReference type="PROSITE" id="PS50011"/>
    </source>
</evidence>
<evidence type="ECO:0000256" key="6">
    <source>
        <dbReference type="ARBA" id="ARBA00022737"/>
    </source>
</evidence>
<evidence type="ECO:0000313" key="16">
    <source>
        <dbReference type="EMBL" id="KAK2177424.1"/>
    </source>
</evidence>
<accession>A0AAD9KTK7</accession>
<evidence type="ECO:0000256" key="1">
    <source>
        <dbReference type="ARBA" id="ARBA00004906"/>
    </source>
</evidence>
<dbReference type="PROSITE" id="PS00107">
    <property type="entry name" value="PROTEIN_KINASE_ATP"/>
    <property type="match status" value="1"/>
</dbReference>
<reference evidence="16" key="1">
    <citation type="journal article" date="2023" name="Mol. Biol. Evol.">
        <title>Third-Generation Sequencing Reveals the Adaptive Role of the Epigenome in Three Deep-Sea Polychaetes.</title>
        <authorList>
            <person name="Perez M."/>
            <person name="Aroh O."/>
            <person name="Sun Y."/>
            <person name="Lan Y."/>
            <person name="Juniper S.K."/>
            <person name="Young C.R."/>
            <person name="Angers B."/>
            <person name="Qian P.Y."/>
        </authorList>
    </citation>
    <scope>NUCLEOTIDE SEQUENCE</scope>
    <source>
        <strain evidence="16">R07B-5</strain>
    </source>
</reference>
<keyword evidence="12 13" id="KW-0067">ATP-binding</keyword>